<reference evidence="12 13" key="1">
    <citation type="submission" date="2018-05" db="EMBL/GenBank/DDBJ databases">
        <title>Genome sequencing and assembly of the regulated plant pathogen Lachnellula willkommii and related sister species for the development of diagnostic species identification markers.</title>
        <authorList>
            <person name="Giroux E."/>
            <person name="Bilodeau G."/>
        </authorList>
    </citation>
    <scope>NUCLEOTIDE SEQUENCE [LARGE SCALE GENOMIC DNA]</scope>
    <source>
        <strain evidence="12 13">CBS 197.66</strain>
    </source>
</reference>
<dbReference type="CDD" id="cd22584">
    <property type="entry name" value="Rcat_RBR_unk"/>
    <property type="match status" value="1"/>
</dbReference>
<keyword evidence="13" id="KW-1185">Reference proteome</keyword>
<name>A0A8H8UH89_9HELO</name>
<evidence type="ECO:0000313" key="13">
    <source>
        <dbReference type="Proteomes" id="UP000462212"/>
    </source>
</evidence>
<dbReference type="InterPro" id="IPR044066">
    <property type="entry name" value="TRIAD_supradom"/>
</dbReference>
<dbReference type="AlphaFoldDB" id="A0A8H8UH89"/>
<gene>
    <name evidence="12" type="primary">ari-2</name>
    <name evidence="12" type="ORF">LSUB1_G002124</name>
</gene>
<keyword evidence="5" id="KW-0677">Repeat</keyword>
<evidence type="ECO:0000256" key="7">
    <source>
        <dbReference type="ARBA" id="ARBA00022786"/>
    </source>
</evidence>
<dbReference type="GO" id="GO:0061630">
    <property type="term" value="F:ubiquitin protein ligase activity"/>
    <property type="evidence" value="ECO:0007669"/>
    <property type="project" value="UniProtKB-EC"/>
</dbReference>
<accession>A0A8H8UH89</accession>
<keyword evidence="7" id="KW-0833">Ubl conjugation pathway</keyword>
<evidence type="ECO:0000256" key="10">
    <source>
        <dbReference type="SAM" id="MobiDB-lite"/>
    </source>
</evidence>
<proteinExistence type="predicted"/>
<dbReference type="Gene3D" id="1.20.120.1750">
    <property type="match status" value="1"/>
</dbReference>
<keyword evidence="3" id="KW-0808">Transferase</keyword>
<protein>
    <recommendedName>
        <fullName evidence="2">RBR-type E3 ubiquitin transferase</fullName>
        <ecNumber evidence="2">2.3.2.31</ecNumber>
    </recommendedName>
</protein>
<evidence type="ECO:0000256" key="6">
    <source>
        <dbReference type="ARBA" id="ARBA00022771"/>
    </source>
</evidence>
<evidence type="ECO:0000256" key="1">
    <source>
        <dbReference type="ARBA" id="ARBA00001798"/>
    </source>
</evidence>
<dbReference type="InterPro" id="IPR031127">
    <property type="entry name" value="E3_UB_ligase_RBR"/>
</dbReference>
<evidence type="ECO:0000256" key="5">
    <source>
        <dbReference type="ARBA" id="ARBA00022737"/>
    </source>
</evidence>
<organism evidence="12 13">
    <name type="scientific">Lachnellula subtilissima</name>
    <dbReference type="NCBI Taxonomy" id="602034"/>
    <lineage>
        <taxon>Eukaryota</taxon>
        <taxon>Fungi</taxon>
        <taxon>Dikarya</taxon>
        <taxon>Ascomycota</taxon>
        <taxon>Pezizomycotina</taxon>
        <taxon>Leotiomycetes</taxon>
        <taxon>Helotiales</taxon>
        <taxon>Lachnaceae</taxon>
        <taxon>Lachnellula</taxon>
    </lineage>
</organism>
<keyword evidence="4" id="KW-0479">Metal-binding</keyword>
<dbReference type="GO" id="GO:0008270">
    <property type="term" value="F:zinc ion binding"/>
    <property type="evidence" value="ECO:0007669"/>
    <property type="project" value="UniProtKB-KW"/>
</dbReference>
<evidence type="ECO:0000259" key="11">
    <source>
        <dbReference type="PROSITE" id="PS51873"/>
    </source>
</evidence>
<sequence>MAMIANISEPWPREPFETVDELYLPVPPASSPTEAFPQFHLADMNQASSSSRDELFFSVEQNNEAVSPSYLVFEPVVSSVIDNKPIDWRRYDPPGELLKFQDVTSKDIKNLLTPSIEIIQARHAEEIEGHVAAARQDRPLTRGRKVSVKPQRIIPGESSHLSPSLHRARLSDSSSLSISSFDSGYASRSSEIDFTSSSKVGLRSSFGLSSLFKLRRKDRAKIERGEISMFTAQPTKESPEIPVAVDESSAESSGTDYCMECFQRLISTALESETHWPAKCCLNTIPSSNILPHLNGPTKKIFKDREAEWSIPAGDRIYCAQPSCSTWIPAKYVNAALHSAKCPKCAQKACTICRGEFHNGNDCPQDPNLQATIDLAEMEGWKRCYSCHALVEHNNGCRHMTCRCKAQFCYICGLKWRTCGCTDTQLSEIQHMAIARRHEQTTREARAVADAEEERIVLQMVADYERAEAEREAREAEARERIEEEQRQHREEERIEAVNLRFHQLTNELELLHDVQRVLIAERYEFEDEQMKKERQDTLATFSIRHPHEVQVLDMESKAIIAEEEHQFKTQYVNRLAEERRIEKDYAAQLQAYWKDKPEAEYHVREARDELRKDQNKEYRFWDAYRRTQLQAVSEREKRRMEALLVKQRSEVKAVHGRWKIDEVEWKRKKWAEGLWVEKVTWERGATLQAREQEEYSR</sequence>
<dbReference type="EC" id="2.3.2.31" evidence="2"/>
<dbReference type="OrthoDB" id="9977870at2759"/>
<keyword evidence="9" id="KW-0175">Coiled coil</keyword>
<dbReference type="PROSITE" id="PS51873">
    <property type="entry name" value="TRIAD"/>
    <property type="match status" value="1"/>
</dbReference>
<dbReference type="InterPro" id="IPR002867">
    <property type="entry name" value="IBR_dom"/>
</dbReference>
<feature type="domain" description="RING-type" evidence="11">
    <location>
        <begin position="234"/>
        <end position="425"/>
    </location>
</feature>
<dbReference type="PANTHER" id="PTHR11685">
    <property type="entry name" value="RBR FAMILY RING FINGER AND IBR DOMAIN-CONTAINING"/>
    <property type="match status" value="1"/>
</dbReference>
<dbReference type="EMBL" id="QGMJ01000049">
    <property type="protein sequence ID" value="TVY44027.1"/>
    <property type="molecule type" value="Genomic_DNA"/>
</dbReference>
<dbReference type="Proteomes" id="UP000462212">
    <property type="component" value="Unassembled WGS sequence"/>
</dbReference>
<evidence type="ECO:0000256" key="2">
    <source>
        <dbReference type="ARBA" id="ARBA00012251"/>
    </source>
</evidence>
<comment type="catalytic activity">
    <reaction evidence="1">
        <text>[E2 ubiquitin-conjugating enzyme]-S-ubiquitinyl-L-cysteine + [acceptor protein]-L-lysine = [E2 ubiquitin-conjugating enzyme]-L-cysteine + [acceptor protein]-N(6)-ubiquitinyl-L-lysine.</text>
        <dbReference type="EC" id="2.3.2.31"/>
    </reaction>
</comment>
<keyword evidence="8" id="KW-0862">Zinc</keyword>
<evidence type="ECO:0000256" key="4">
    <source>
        <dbReference type="ARBA" id="ARBA00022723"/>
    </source>
</evidence>
<evidence type="ECO:0000256" key="3">
    <source>
        <dbReference type="ARBA" id="ARBA00022679"/>
    </source>
</evidence>
<feature type="coiled-coil region" evidence="9">
    <location>
        <begin position="457"/>
        <end position="495"/>
    </location>
</feature>
<keyword evidence="6" id="KW-0863">Zinc-finger</keyword>
<dbReference type="Pfam" id="PF01485">
    <property type="entry name" value="IBR"/>
    <property type="match status" value="1"/>
</dbReference>
<evidence type="ECO:0000313" key="12">
    <source>
        <dbReference type="EMBL" id="TVY44027.1"/>
    </source>
</evidence>
<dbReference type="GO" id="GO:0016567">
    <property type="term" value="P:protein ubiquitination"/>
    <property type="evidence" value="ECO:0007669"/>
    <property type="project" value="InterPro"/>
</dbReference>
<feature type="region of interest" description="Disordered" evidence="10">
    <location>
        <begin position="135"/>
        <end position="166"/>
    </location>
</feature>
<evidence type="ECO:0000256" key="8">
    <source>
        <dbReference type="ARBA" id="ARBA00022833"/>
    </source>
</evidence>
<dbReference type="SUPFAM" id="SSF57850">
    <property type="entry name" value="RING/U-box"/>
    <property type="match status" value="1"/>
</dbReference>
<comment type="caution">
    <text evidence="12">The sequence shown here is derived from an EMBL/GenBank/DDBJ whole genome shotgun (WGS) entry which is preliminary data.</text>
</comment>
<evidence type="ECO:0000256" key="9">
    <source>
        <dbReference type="SAM" id="Coils"/>
    </source>
</evidence>
<dbReference type="CDD" id="cd20335">
    <property type="entry name" value="BRcat_RBR"/>
    <property type="match status" value="1"/>
</dbReference>